<evidence type="ECO:0000313" key="7">
    <source>
        <dbReference type="Proteomes" id="UP000184363"/>
    </source>
</evidence>
<name>A0A1M6NBY6_PSETH</name>
<evidence type="ECO:0000256" key="2">
    <source>
        <dbReference type="ARBA" id="ARBA00022801"/>
    </source>
</evidence>
<dbReference type="SUPFAM" id="SSF55920">
    <property type="entry name" value="Creatinase/aminopeptidase"/>
    <property type="match status" value="1"/>
</dbReference>
<evidence type="ECO:0000259" key="4">
    <source>
        <dbReference type="Pfam" id="PF00557"/>
    </source>
</evidence>
<dbReference type="PROSITE" id="PS00491">
    <property type="entry name" value="PROLINE_PEPTIDASE"/>
    <property type="match status" value="1"/>
</dbReference>
<dbReference type="Gene3D" id="3.90.230.10">
    <property type="entry name" value="Creatinase/methionine aminopeptidase superfamily"/>
    <property type="match status" value="1"/>
</dbReference>
<dbReference type="InterPro" id="IPR000994">
    <property type="entry name" value="Pept_M24"/>
</dbReference>
<dbReference type="PANTHER" id="PTHR46112">
    <property type="entry name" value="AMINOPEPTIDASE"/>
    <property type="match status" value="1"/>
</dbReference>
<dbReference type="EMBL" id="FRAP01000001">
    <property type="protein sequence ID" value="SHJ93248.1"/>
    <property type="molecule type" value="Genomic_DNA"/>
</dbReference>
<dbReference type="CDD" id="cd01092">
    <property type="entry name" value="APP-like"/>
    <property type="match status" value="1"/>
</dbReference>
<evidence type="ECO:0000256" key="3">
    <source>
        <dbReference type="RuleBase" id="RU000590"/>
    </source>
</evidence>
<keyword evidence="6" id="KW-0645">Protease</keyword>
<dbReference type="InterPro" id="IPR036005">
    <property type="entry name" value="Creatinase/aminopeptidase-like"/>
</dbReference>
<gene>
    <name evidence="6" type="ORF">SAMN05443637_101165</name>
</gene>
<organism evidence="6 7">
    <name type="scientific">Pseudonocardia thermophila</name>
    <dbReference type="NCBI Taxonomy" id="1848"/>
    <lineage>
        <taxon>Bacteria</taxon>
        <taxon>Bacillati</taxon>
        <taxon>Actinomycetota</taxon>
        <taxon>Actinomycetes</taxon>
        <taxon>Pseudonocardiales</taxon>
        <taxon>Pseudonocardiaceae</taxon>
        <taxon>Pseudonocardia</taxon>
    </lineage>
</organism>
<comment type="similarity">
    <text evidence="3">Belongs to the peptidase M24B family.</text>
</comment>
<protein>
    <submittedName>
        <fullName evidence="6">Xaa-Pro aminopeptidase</fullName>
    </submittedName>
</protein>
<dbReference type="AlphaFoldDB" id="A0A1M6NBY6"/>
<evidence type="ECO:0000313" key="6">
    <source>
        <dbReference type="EMBL" id="SHJ93248.1"/>
    </source>
</evidence>
<dbReference type="STRING" id="1848.SAMN05443637_101165"/>
<dbReference type="Proteomes" id="UP000184363">
    <property type="component" value="Unassembled WGS sequence"/>
</dbReference>
<dbReference type="InterPro" id="IPR050659">
    <property type="entry name" value="Peptidase_M24B"/>
</dbReference>
<dbReference type="InterPro" id="IPR001131">
    <property type="entry name" value="Peptidase_M24B_aminopep-P_CS"/>
</dbReference>
<evidence type="ECO:0000259" key="5">
    <source>
        <dbReference type="Pfam" id="PF01321"/>
    </source>
</evidence>
<keyword evidence="6" id="KW-0031">Aminopeptidase</keyword>
<keyword evidence="2" id="KW-0378">Hydrolase</keyword>
<proteinExistence type="inferred from homology"/>
<dbReference type="Pfam" id="PF01321">
    <property type="entry name" value="Creatinase_N"/>
    <property type="match status" value="1"/>
</dbReference>
<feature type="domain" description="Creatinase N-terminal" evidence="5">
    <location>
        <begin position="5"/>
        <end position="130"/>
    </location>
</feature>
<keyword evidence="1 3" id="KW-0479">Metal-binding</keyword>
<dbReference type="Pfam" id="PF00557">
    <property type="entry name" value="Peptidase_M24"/>
    <property type="match status" value="1"/>
</dbReference>
<sequence>MSTARIAALQRLLPPLDVDALLVTDLVNIAYLCGFTGSNAALVVPVEGEAVLVTDARYTERAKAEAPDLEIVLERAAGAAAARTAAERGARRLGFEAEHVTVAAHGALIAAAGAAGLCRTTGLVEQLRAVKDDAEIAALRTACEIADAALSDLLAAGGLTEGRTEREIARDLEDRIRGLGSPGPSFDTIVAAGPHSAVPHHAPTDTPLRRGDLVVVDFGALERGYHSDTTRTFVVGPAAPWQRDLHALVAESQQRGREAVAPGADVTAVDAAARDWIRGAGHGDDFPHGLGHGVGLQIHEQPWIVAKGTGELAECMVVTVEPGVYLSGRGGVRIEDTLVVRGGEPEALTRLPRELIEV</sequence>
<dbReference type="InterPro" id="IPR029149">
    <property type="entry name" value="Creatin/AminoP/Spt16_N"/>
</dbReference>
<dbReference type="SUPFAM" id="SSF53092">
    <property type="entry name" value="Creatinase/prolidase N-terminal domain"/>
    <property type="match status" value="1"/>
</dbReference>
<dbReference type="OrthoDB" id="9806388at2"/>
<dbReference type="GO" id="GO:0046872">
    <property type="term" value="F:metal ion binding"/>
    <property type="evidence" value="ECO:0007669"/>
    <property type="project" value="UniProtKB-KW"/>
</dbReference>
<dbReference type="InterPro" id="IPR000587">
    <property type="entry name" value="Creatinase_N"/>
</dbReference>
<feature type="domain" description="Peptidase M24" evidence="4">
    <location>
        <begin position="138"/>
        <end position="341"/>
    </location>
</feature>
<accession>A0A1M6NBY6</accession>
<dbReference type="RefSeq" id="WP_073454870.1">
    <property type="nucleotide sequence ID" value="NZ_FRAP01000001.1"/>
</dbReference>
<dbReference type="Gene3D" id="3.40.350.10">
    <property type="entry name" value="Creatinase/prolidase N-terminal domain"/>
    <property type="match status" value="1"/>
</dbReference>
<reference evidence="6 7" key="1">
    <citation type="submission" date="2016-11" db="EMBL/GenBank/DDBJ databases">
        <authorList>
            <person name="Jaros S."/>
            <person name="Januszkiewicz K."/>
            <person name="Wedrychowicz H."/>
        </authorList>
    </citation>
    <scope>NUCLEOTIDE SEQUENCE [LARGE SCALE GENOMIC DNA]</scope>
    <source>
        <strain evidence="6 7">DSM 43832</strain>
    </source>
</reference>
<dbReference type="GO" id="GO:0004177">
    <property type="term" value="F:aminopeptidase activity"/>
    <property type="evidence" value="ECO:0007669"/>
    <property type="project" value="UniProtKB-KW"/>
</dbReference>
<evidence type="ECO:0000256" key="1">
    <source>
        <dbReference type="ARBA" id="ARBA00022723"/>
    </source>
</evidence>
<dbReference type="PANTHER" id="PTHR46112:SF8">
    <property type="entry name" value="CYTOPLASMIC PEPTIDASE PEPQ-RELATED"/>
    <property type="match status" value="1"/>
</dbReference>
<keyword evidence="7" id="KW-1185">Reference proteome</keyword>